<dbReference type="EMBL" id="QUTA01008741">
    <property type="protein sequence ID" value="RHY02780.1"/>
    <property type="molecule type" value="Genomic_DNA"/>
</dbReference>
<dbReference type="Proteomes" id="UP000266239">
    <property type="component" value="Unassembled WGS sequence"/>
</dbReference>
<name>A0A397A4F0_APHAT</name>
<evidence type="ECO:0000313" key="6">
    <source>
        <dbReference type="Proteomes" id="UP000266196"/>
    </source>
</evidence>
<dbReference type="VEuPathDB" id="FungiDB:H257_10586"/>
<evidence type="ECO:0000313" key="5">
    <source>
        <dbReference type="EMBL" id="RHZ08227.1"/>
    </source>
</evidence>
<keyword evidence="1" id="KW-1133">Transmembrane helix</keyword>
<dbReference type="EMBL" id="QUTD01008690">
    <property type="protein sequence ID" value="RHY45207.1"/>
    <property type="molecule type" value="Genomic_DNA"/>
</dbReference>
<keyword evidence="1" id="KW-0812">Transmembrane</keyword>
<feature type="transmembrane region" description="Helical" evidence="1">
    <location>
        <begin position="86"/>
        <end position="106"/>
    </location>
</feature>
<dbReference type="AlphaFoldDB" id="A0A397A4F0"/>
<feature type="transmembrane region" description="Helical" evidence="1">
    <location>
        <begin position="6"/>
        <end position="28"/>
    </location>
</feature>
<evidence type="ECO:0000313" key="7">
    <source>
        <dbReference type="Proteomes" id="UP000266239"/>
    </source>
</evidence>
<dbReference type="Proteomes" id="UP000283543">
    <property type="component" value="Unassembled WGS sequence"/>
</dbReference>
<evidence type="ECO:0000313" key="2">
    <source>
        <dbReference type="EMBL" id="RHY02780.1"/>
    </source>
</evidence>
<dbReference type="PANTHER" id="PTHR36535:SF1">
    <property type="entry name" value="DUF1772 DOMAIN-CONTAINING PROTEIN"/>
    <property type="match status" value="1"/>
</dbReference>
<evidence type="ECO:0000313" key="3">
    <source>
        <dbReference type="EMBL" id="RHY45207.1"/>
    </source>
</evidence>
<reference evidence="6 7" key="1">
    <citation type="submission" date="2018-08" db="EMBL/GenBank/DDBJ databases">
        <title>Aphanomyces genome sequencing and annotation.</title>
        <authorList>
            <person name="Minardi D."/>
            <person name="Oidtmann B."/>
            <person name="Van Der Giezen M."/>
            <person name="Studholme D.J."/>
        </authorList>
    </citation>
    <scope>NUCLEOTIDE SEQUENCE [LARGE SCALE GENOMIC DNA]</scope>
    <source>
        <strain evidence="5 6">197901</strain>
        <strain evidence="3 8">D2</strain>
        <strain evidence="4 9">Si</strain>
        <strain evidence="2 7">Yx</strain>
    </source>
</reference>
<evidence type="ECO:0000313" key="4">
    <source>
        <dbReference type="EMBL" id="RHY49417.1"/>
    </source>
</evidence>
<accession>A0A397A4F0</accession>
<dbReference type="Proteomes" id="UP000266196">
    <property type="component" value="Unassembled WGS sequence"/>
</dbReference>
<dbReference type="EMBL" id="QUTB01006564">
    <property type="protein sequence ID" value="RHY49417.1"/>
    <property type="molecule type" value="Genomic_DNA"/>
</dbReference>
<dbReference type="EMBL" id="QUTE01012040">
    <property type="protein sequence ID" value="RHZ08227.1"/>
    <property type="molecule type" value="Genomic_DNA"/>
</dbReference>
<feature type="transmembrane region" description="Helical" evidence="1">
    <location>
        <begin position="49"/>
        <end position="74"/>
    </location>
</feature>
<comment type="caution">
    <text evidence="2">The sequence shown here is derived from an EMBL/GenBank/DDBJ whole genome shotgun (WGS) entry which is preliminary data.</text>
</comment>
<evidence type="ECO:0000313" key="9">
    <source>
        <dbReference type="Proteomes" id="UP000283543"/>
    </source>
</evidence>
<keyword evidence="1" id="KW-0472">Membrane</keyword>
<gene>
    <name evidence="2" type="ORF">DYB25_011440</name>
    <name evidence="3" type="ORF">DYB30_012532</name>
    <name evidence="5" type="ORF">DYB31_013280</name>
    <name evidence="4" type="ORF">DYB34_009406</name>
</gene>
<dbReference type="Proteomes" id="UP000266643">
    <property type="component" value="Unassembled WGS sequence"/>
</dbReference>
<sequence length="160" mass="17139">MTKLFFFAVTAVTSAGLYSGAAVYMSLVQHPVIMRLRSRRLQAPFFCHMYVSASAFLAPIGLLASAASFAAGMADTAMTTTNNPSASALWVVGGAIFLALVPYTALTMLPLNLHLTNEQYWKSHCTSVMQAKLSKWGFLHAVRSVASVVGTATLICACLR</sequence>
<evidence type="ECO:0000313" key="8">
    <source>
        <dbReference type="Proteomes" id="UP000266643"/>
    </source>
</evidence>
<dbReference type="InterPro" id="IPR013901">
    <property type="entry name" value="Anthrone_oxy"/>
</dbReference>
<evidence type="ECO:0000256" key="1">
    <source>
        <dbReference type="SAM" id="Phobius"/>
    </source>
</evidence>
<protein>
    <recommendedName>
        <fullName evidence="10">DUF1772 domain-containing protein</fullName>
    </recommendedName>
</protein>
<organism evidence="2 7">
    <name type="scientific">Aphanomyces astaci</name>
    <name type="common">Crayfish plague agent</name>
    <dbReference type="NCBI Taxonomy" id="112090"/>
    <lineage>
        <taxon>Eukaryota</taxon>
        <taxon>Sar</taxon>
        <taxon>Stramenopiles</taxon>
        <taxon>Oomycota</taxon>
        <taxon>Saprolegniomycetes</taxon>
        <taxon>Saprolegniales</taxon>
        <taxon>Verrucalvaceae</taxon>
        <taxon>Aphanomyces</taxon>
    </lineage>
</organism>
<dbReference type="Pfam" id="PF08592">
    <property type="entry name" value="Anthrone_oxy"/>
    <property type="match status" value="1"/>
</dbReference>
<evidence type="ECO:0008006" key="10">
    <source>
        <dbReference type="Google" id="ProtNLM"/>
    </source>
</evidence>
<dbReference type="PANTHER" id="PTHR36535">
    <property type="entry name" value="YALI0E30327P"/>
    <property type="match status" value="1"/>
</dbReference>
<proteinExistence type="predicted"/>